<reference evidence="2" key="1">
    <citation type="journal article" date="2020" name="mSystems">
        <title>Genome- and Community-Level Interaction Insights into Carbon Utilization and Element Cycling Functions of Hydrothermarchaeota in Hydrothermal Sediment.</title>
        <authorList>
            <person name="Zhou Z."/>
            <person name="Liu Y."/>
            <person name="Xu W."/>
            <person name="Pan J."/>
            <person name="Luo Z.H."/>
            <person name="Li M."/>
        </authorList>
    </citation>
    <scope>NUCLEOTIDE SEQUENCE [LARGE SCALE GENOMIC DNA]</scope>
    <source>
        <strain evidence="2">SpSt-1071</strain>
    </source>
</reference>
<dbReference type="PANTHER" id="PTHR12558:SF13">
    <property type="entry name" value="CELL DIVISION CYCLE PROTEIN 27 HOMOLOG"/>
    <property type="match status" value="1"/>
</dbReference>
<dbReference type="InterPro" id="IPR019734">
    <property type="entry name" value="TPR_rpt"/>
</dbReference>
<dbReference type="AlphaFoldDB" id="A0A7C5VI52"/>
<gene>
    <name evidence="2" type="ORF">ENM28_05070</name>
</gene>
<dbReference type="Gene3D" id="1.25.40.10">
    <property type="entry name" value="Tetratricopeptide repeat domain"/>
    <property type="match status" value="2"/>
</dbReference>
<dbReference type="InterPro" id="IPR011990">
    <property type="entry name" value="TPR-like_helical_dom_sf"/>
</dbReference>
<keyword evidence="1" id="KW-0802">TPR repeat</keyword>
<accession>A0A7C5VI52</accession>
<dbReference type="PANTHER" id="PTHR12558">
    <property type="entry name" value="CELL DIVISION CYCLE 16,23,27"/>
    <property type="match status" value="1"/>
</dbReference>
<dbReference type="SMART" id="SM00028">
    <property type="entry name" value="TPR"/>
    <property type="match status" value="4"/>
</dbReference>
<dbReference type="PROSITE" id="PS50293">
    <property type="entry name" value="TPR_REGION"/>
    <property type="match status" value="1"/>
</dbReference>
<dbReference type="Pfam" id="PF13424">
    <property type="entry name" value="TPR_12"/>
    <property type="match status" value="2"/>
</dbReference>
<protein>
    <submittedName>
        <fullName evidence="2">Tetratricopeptide repeat protein</fullName>
    </submittedName>
</protein>
<feature type="repeat" description="TPR" evidence="1">
    <location>
        <begin position="498"/>
        <end position="531"/>
    </location>
</feature>
<sequence length="583" mass="65053">MLRVLGGLELEEHTFHRLKPLLLLAYLALEGPKARRHLAQLFWPRAQDPLNSLSVALNQLKPTGAIEGSQVLRARVSTDLEVLRRALKEDQLEEVRHLYRGTFLEGVELPLGEELEEWVWSTREKIALEVYRAFASQARAFFLLNLPERGRALLEEAQALPGVAFALEDIEEEFHPPSPLPKEACKAFWGLYLRPREAVETLRVSVSTLERIREMALIREGGRAMRLVGLPPAFKPLDRQLHQGFPLDAQEAALILARHLPLQEALYLYLVARPLWEAEDRRRAGVAIVQEARTLLSENPRLALDLLEVLSGEPAALLLKARALERLGRYREALEVLGSESTPPNPETAAVRGVILFRLGQVEEALKEALLAKEGGPWAQGEALNLEGLAAISRGEFAKAADLFARAAVRFLAAGEVARQVDALNNRAVALFEMGSPQAEDVFMEALEASGRTPLLQARVLLNLGVVRERQDRSEEAEVLYRKALGLAEEAEALEAMGRAWNNLGALYHRQGKREEAEAAYQKALRLAKEGRDWVLTAAVLANLAELRGDPTTLEEAITLLEEAQYTVLAERYRKRLGMFTQG</sequence>
<organism evidence="2">
    <name type="scientific">Thermus caliditerrae</name>
    <dbReference type="NCBI Taxonomy" id="1330700"/>
    <lineage>
        <taxon>Bacteria</taxon>
        <taxon>Thermotogati</taxon>
        <taxon>Deinococcota</taxon>
        <taxon>Deinococci</taxon>
        <taxon>Thermales</taxon>
        <taxon>Thermaceae</taxon>
        <taxon>Thermus</taxon>
    </lineage>
</organism>
<comment type="caution">
    <text evidence="2">The sequence shown here is derived from an EMBL/GenBank/DDBJ whole genome shotgun (WGS) entry which is preliminary data.</text>
</comment>
<dbReference type="PROSITE" id="PS50005">
    <property type="entry name" value="TPR"/>
    <property type="match status" value="2"/>
</dbReference>
<feature type="repeat" description="TPR" evidence="1">
    <location>
        <begin position="458"/>
        <end position="491"/>
    </location>
</feature>
<dbReference type="EMBL" id="DRXE01000192">
    <property type="protein sequence ID" value="HHM68071.1"/>
    <property type="molecule type" value="Genomic_DNA"/>
</dbReference>
<evidence type="ECO:0000313" key="2">
    <source>
        <dbReference type="EMBL" id="HHM68071.1"/>
    </source>
</evidence>
<name>A0A7C5VI52_9DEIN</name>
<proteinExistence type="predicted"/>
<evidence type="ECO:0000256" key="1">
    <source>
        <dbReference type="PROSITE-ProRule" id="PRU00339"/>
    </source>
</evidence>
<dbReference type="SUPFAM" id="SSF48452">
    <property type="entry name" value="TPR-like"/>
    <property type="match status" value="1"/>
</dbReference>